<dbReference type="InParanoid" id="A0A7C8MLC2"/>
<gene>
    <name evidence="2" type="ORF">GQX73_g9522</name>
</gene>
<accession>A0A7C8MLC2</accession>
<feature type="compositionally biased region" description="Polar residues" evidence="1">
    <location>
        <begin position="31"/>
        <end position="54"/>
    </location>
</feature>
<sequence length="296" mass="34066">MVHRYQIGERWGWKKYGKKAQSVRKRKFRPQNDSSDSNEGGYVGSSNESEVSSRDMTSLRTSLSRLFHDQDSDVESLSALKEDNLHVSRCIRLLFRWFVQEVKTPEAQFPPCVEVAETETDIIDTKYNLDVRVFIYFLDRYIRSPCSSSRQDEWDNVAKGTIRFRPIKMIFIMSTLIVEVVTNVVNKAKRTCEEEHPFESPYISNVAEFGINAICLNGWGDEKLKAEFCDAFGCILKDYANYGKAIKSAIRSYGKQERLEAKEELEFGDGEGYHDEPLAAISPLDMQGTDEMFFSF</sequence>
<dbReference type="EMBL" id="WUBL01000168">
    <property type="protein sequence ID" value="KAF2964051.1"/>
    <property type="molecule type" value="Genomic_DNA"/>
</dbReference>
<feature type="region of interest" description="Disordered" evidence="1">
    <location>
        <begin position="16"/>
        <end position="54"/>
    </location>
</feature>
<name>A0A7C8MLC2_9PEZI</name>
<organism evidence="2 3">
    <name type="scientific">Xylaria multiplex</name>
    <dbReference type="NCBI Taxonomy" id="323545"/>
    <lineage>
        <taxon>Eukaryota</taxon>
        <taxon>Fungi</taxon>
        <taxon>Dikarya</taxon>
        <taxon>Ascomycota</taxon>
        <taxon>Pezizomycotina</taxon>
        <taxon>Sordariomycetes</taxon>
        <taxon>Xylariomycetidae</taxon>
        <taxon>Xylariales</taxon>
        <taxon>Xylariaceae</taxon>
        <taxon>Xylaria</taxon>
    </lineage>
</organism>
<evidence type="ECO:0000313" key="2">
    <source>
        <dbReference type="EMBL" id="KAF2964051.1"/>
    </source>
</evidence>
<feature type="compositionally biased region" description="Basic residues" evidence="1">
    <location>
        <begin position="16"/>
        <end position="29"/>
    </location>
</feature>
<dbReference type="Proteomes" id="UP000481858">
    <property type="component" value="Unassembled WGS sequence"/>
</dbReference>
<protein>
    <submittedName>
        <fullName evidence="2">Uncharacterized protein</fullName>
    </submittedName>
</protein>
<evidence type="ECO:0000256" key="1">
    <source>
        <dbReference type="SAM" id="MobiDB-lite"/>
    </source>
</evidence>
<evidence type="ECO:0000313" key="3">
    <source>
        <dbReference type="Proteomes" id="UP000481858"/>
    </source>
</evidence>
<proteinExistence type="predicted"/>
<keyword evidence="3" id="KW-1185">Reference proteome</keyword>
<comment type="caution">
    <text evidence="2">The sequence shown here is derived from an EMBL/GenBank/DDBJ whole genome shotgun (WGS) entry which is preliminary data.</text>
</comment>
<dbReference type="AlphaFoldDB" id="A0A7C8MLC2"/>
<dbReference type="OrthoDB" id="5308957at2759"/>
<reference evidence="2 3" key="1">
    <citation type="submission" date="2019-12" db="EMBL/GenBank/DDBJ databases">
        <title>Draft genome sequence of the ascomycete Xylaria multiplex DSM 110363.</title>
        <authorList>
            <person name="Buettner E."/>
            <person name="Kellner H."/>
        </authorList>
    </citation>
    <scope>NUCLEOTIDE SEQUENCE [LARGE SCALE GENOMIC DNA]</scope>
    <source>
        <strain evidence="2 3">DSM 110363</strain>
    </source>
</reference>